<keyword evidence="2" id="KW-0812">Transmembrane</keyword>
<evidence type="ECO:0000313" key="4">
    <source>
        <dbReference type="Proteomes" id="UP000245207"/>
    </source>
</evidence>
<dbReference type="AlphaFoldDB" id="A0A2U1PQQ2"/>
<dbReference type="EMBL" id="PKPP01000849">
    <property type="protein sequence ID" value="PWA88080.1"/>
    <property type="molecule type" value="Genomic_DNA"/>
</dbReference>
<feature type="transmembrane region" description="Helical" evidence="2">
    <location>
        <begin position="45"/>
        <end position="63"/>
    </location>
</feature>
<protein>
    <submittedName>
        <fullName evidence="3">Actin-like protein</fullName>
    </submittedName>
</protein>
<dbReference type="InterPro" id="IPR004000">
    <property type="entry name" value="Actin"/>
</dbReference>
<reference evidence="3 4" key="1">
    <citation type="journal article" date="2018" name="Mol. Plant">
        <title>The genome of Artemisia annua provides insight into the evolution of Asteraceae family and artemisinin biosynthesis.</title>
        <authorList>
            <person name="Shen Q."/>
            <person name="Zhang L."/>
            <person name="Liao Z."/>
            <person name="Wang S."/>
            <person name="Yan T."/>
            <person name="Shi P."/>
            <person name="Liu M."/>
            <person name="Fu X."/>
            <person name="Pan Q."/>
            <person name="Wang Y."/>
            <person name="Lv Z."/>
            <person name="Lu X."/>
            <person name="Zhang F."/>
            <person name="Jiang W."/>
            <person name="Ma Y."/>
            <person name="Chen M."/>
            <person name="Hao X."/>
            <person name="Li L."/>
            <person name="Tang Y."/>
            <person name="Lv G."/>
            <person name="Zhou Y."/>
            <person name="Sun X."/>
            <person name="Brodelius P.E."/>
            <person name="Rose J.K.C."/>
            <person name="Tang K."/>
        </authorList>
    </citation>
    <scope>NUCLEOTIDE SEQUENCE [LARGE SCALE GENOMIC DNA]</scope>
    <source>
        <strain evidence="4">cv. Huhao1</strain>
        <tissue evidence="3">Leaf</tissue>
    </source>
</reference>
<dbReference type="SUPFAM" id="SSF53067">
    <property type="entry name" value="Actin-like ATPase domain"/>
    <property type="match status" value="1"/>
</dbReference>
<dbReference type="Gene3D" id="3.40.50.300">
    <property type="entry name" value="P-loop containing nucleotide triphosphate hydrolases"/>
    <property type="match status" value="1"/>
</dbReference>
<dbReference type="InterPro" id="IPR043129">
    <property type="entry name" value="ATPase_NBD"/>
</dbReference>
<accession>A0A2U1PQQ2</accession>
<keyword evidence="4" id="KW-1185">Reference proteome</keyword>
<dbReference type="SMART" id="SM00268">
    <property type="entry name" value="ACTIN"/>
    <property type="match status" value="1"/>
</dbReference>
<comment type="similarity">
    <text evidence="1">Belongs to the actin family.</text>
</comment>
<keyword evidence="2" id="KW-0472">Membrane</keyword>
<dbReference type="STRING" id="35608.A0A2U1PQQ2"/>
<evidence type="ECO:0000313" key="3">
    <source>
        <dbReference type="EMBL" id="PWA88080.1"/>
    </source>
</evidence>
<keyword evidence="2" id="KW-1133">Transmembrane helix</keyword>
<evidence type="ECO:0000256" key="2">
    <source>
        <dbReference type="SAM" id="Phobius"/>
    </source>
</evidence>
<evidence type="ECO:0000256" key="1">
    <source>
        <dbReference type="RuleBase" id="RU000487"/>
    </source>
</evidence>
<dbReference type="InterPro" id="IPR027417">
    <property type="entry name" value="P-loop_NTPase"/>
</dbReference>
<organism evidence="3 4">
    <name type="scientific">Artemisia annua</name>
    <name type="common">Sweet wormwood</name>
    <dbReference type="NCBI Taxonomy" id="35608"/>
    <lineage>
        <taxon>Eukaryota</taxon>
        <taxon>Viridiplantae</taxon>
        <taxon>Streptophyta</taxon>
        <taxon>Embryophyta</taxon>
        <taxon>Tracheophyta</taxon>
        <taxon>Spermatophyta</taxon>
        <taxon>Magnoliopsida</taxon>
        <taxon>eudicotyledons</taxon>
        <taxon>Gunneridae</taxon>
        <taxon>Pentapetalae</taxon>
        <taxon>asterids</taxon>
        <taxon>campanulids</taxon>
        <taxon>Asterales</taxon>
        <taxon>Asteraceae</taxon>
        <taxon>Asteroideae</taxon>
        <taxon>Anthemideae</taxon>
        <taxon>Artemisiinae</taxon>
        <taxon>Artemisia</taxon>
    </lineage>
</organism>
<dbReference type="PANTHER" id="PTHR11937">
    <property type="entry name" value="ACTIN"/>
    <property type="match status" value="1"/>
</dbReference>
<sequence>MVTGVEVASVDGDVDGCSGGKMGCMTWMIALQVDSKRAMAFCRSAVAFITTFVTLFALVIAITKDLPHVEGNRNIIHASGYHTTVSCLGFPWGFQGQIYGTGTHSVGSLFDLPGLILAYSWLTPYKAIPTQELWWGQPNILSEKTLKVALKRWRLETNFSQDQQDELSIRGSGTDNRHPRQGTHVLDLTHGGTPFVSGTVFVDATYRMTSSFWYSSRGRAIFFFCLDDSADTLHRVGRAGRFGTKGLAINFVASASDSDVLNQVQERFKVDIKEVPEQIDTSTYTRPNSMTFMKSVTKCIKVFSPALETANSKEKNNELPDGQVITIGQERYRCTEILFQPSIIGLDGGGIQDAIYNSIMMVKDGNMMREMFNDVMLSGGSTIFLGISDRLTMEISAKANSSMRVTVNAPLERK</sequence>
<dbReference type="SUPFAM" id="SSF52540">
    <property type="entry name" value="P-loop containing nucleoside triphosphate hydrolases"/>
    <property type="match status" value="1"/>
</dbReference>
<name>A0A2U1PQQ2_ARTAN</name>
<dbReference type="Gene3D" id="3.30.420.40">
    <property type="match status" value="1"/>
</dbReference>
<dbReference type="Proteomes" id="UP000245207">
    <property type="component" value="Unassembled WGS sequence"/>
</dbReference>
<gene>
    <name evidence="3" type="ORF">CTI12_AA124000</name>
</gene>
<dbReference type="Pfam" id="PF00022">
    <property type="entry name" value="Actin"/>
    <property type="match status" value="1"/>
</dbReference>
<proteinExistence type="inferred from homology"/>
<comment type="caution">
    <text evidence="3">The sequence shown here is derived from an EMBL/GenBank/DDBJ whole genome shotgun (WGS) entry which is preliminary data.</text>
</comment>